<dbReference type="InterPro" id="IPR002514">
    <property type="entry name" value="Transposase_8"/>
</dbReference>
<dbReference type="InterPro" id="IPR010921">
    <property type="entry name" value="Trp_repressor/repl_initiator"/>
</dbReference>
<name>A0ABV4C8Q9_9MYCO</name>
<comment type="caution">
    <text evidence="1">The sequence shown here is derived from an EMBL/GenBank/DDBJ whole genome shotgun (WGS) entry which is preliminary data.</text>
</comment>
<evidence type="ECO:0000313" key="2">
    <source>
        <dbReference type="Proteomes" id="UP001564760"/>
    </source>
</evidence>
<evidence type="ECO:0000313" key="1">
    <source>
        <dbReference type="EMBL" id="MEY8017655.1"/>
    </source>
</evidence>
<protein>
    <submittedName>
        <fullName evidence="1">Transposase</fullName>
    </submittedName>
</protein>
<organism evidence="1 2">
    <name type="scientific">Mycobacterium servetii</name>
    <dbReference type="NCBI Taxonomy" id="3237418"/>
    <lineage>
        <taxon>Bacteria</taxon>
        <taxon>Bacillati</taxon>
        <taxon>Actinomycetota</taxon>
        <taxon>Actinomycetes</taxon>
        <taxon>Mycobacteriales</taxon>
        <taxon>Mycobacteriaceae</taxon>
        <taxon>Mycobacterium</taxon>
    </lineage>
</organism>
<reference evidence="1 2" key="1">
    <citation type="submission" date="2024-08" db="EMBL/GenBank/DDBJ databases">
        <title>Mycobacterium servetensis sp. nov., a novel rapid-growing mycobacterial species recovered from a human patient in Zaragoza, Spain.</title>
        <authorList>
            <person name="Tristancho-Baro A.I."/>
            <person name="Buenestado-Serrano S."/>
            <person name="Garcia De Viedma D."/>
            <person name="Milagro-Beamonte A."/>
            <person name="Burillo N."/>
            <person name="Sanz S."/>
            <person name="Lopez-Calleja A.I."/>
            <person name="Penas-Utrilla D."/>
            <person name="Guardingo M."/>
            <person name="Garcia M.J."/>
            <person name="Vinuelas-Bayon J."/>
        </authorList>
    </citation>
    <scope>NUCLEOTIDE SEQUENCE [LARGE SCALE GENOMIC DNA]</scope>
    <source>
        <strain evidence="2">HUMS_12744610</strain>
    </source>
</reference>
<dbReference type="EMBL" id="JBGEDP010000001">
    <property type="protein sequence ID" value="MEY8017655.1"/>
    <property type="molecule type" value="Genomic_DNA"/>
</dbReference>
<keyword evidence="2" id="KW-1185">Reference proteome</keyword>
<proteinExistence type="predicted"/>
<sequence>MGRRRFSAGFKASIALEVIEHSRAIADIARENNVSKQSVSR</sequence>
<dbReference type="Pfam" id="PF01527">
    <property type="entry name" value="HTH_Tnp_1"/>
    <property type="match status" value="1"/>
</dbReference>
<gene>
    <name evidence="1" type="ORF">AB8998_23105</name>
</gene>
<accession>A0ABV4C8Q9</accession>
<dbReference type="Proteomes" id="UP001564760">
    <property type="component" value="Unassembled WGS sequence"/>
</dbReference>
<dbReference type="SUPFAM" id="SSF48295">
    <property type="entry name" value="TrpR-like"/>
    <property type="match status" value="1"/>
</dbReference>
<dbReference type="RefSeq" id="WP_369739951.1">
    <property type="nucleotide sequence ID" value="NZ_JBGEDP010000001.1"/>
</dbReference>